<name>A0AC61NDQ3_9BACT</name>
<reference evidence="1" key="1">
    <citation type="submission" date="2021-08" db="EMBL/GenBank/DDBJ databases">
        <title>Novel anaerobic bacterium isolated from sea squirt in East Sea, Republic of Korea.</title>
        <authorList>
            <person name="Nguyen T.H."/>
            <person name="Li Z."/>
            <person name="Lee Y.-J."/>
            <person name="Ko J."/>
            <person name="Kim S.-G."/>
        </authorList>
    </citation>
    <scope>NUCLEOTIDE SEQUENCE</scope>
    <source>
        <strain evidence="1">KCTC 25031</strain>
    </source>
</reference>
<proteinExistence type="predicted"/>
<dbReference type="EMBL" id="CP081303">
    <property type="protein sequence ID" value="QZE13693.1"/>
    <property type="molecule type" value="Genomic_DNA"/>
</dbReference>
<dbReference type="Proteomes" id="UP000826212">
    <property type="component" value="Chromosome"/>
</dbReference>
<evidence type="ECO:0000313" key="1">
    <source>
        <dbReference type="EMBL" id="QZE13693.1"/>
    </source>
</evidence>
<accession>A0AC61NDQ3</accession>
<protein>
    <submittedName>
        <fullName evidence="1">T9SS type A sorting domain-containing protein</fullName>
    </submittedName>
</protein>
<sequence>MKKIYAFIVVLVFVLNAEAQNRFQLIAKIRKESREVASFIQEDVDTYKYFNGYFKDRELQNFGSIYAVVDQVVYTFKSGVIWGYSLQDGENVFKSDVLGVTSTYPSFLKYSRVNNSLYLGFTVYGDKEDYVYRLNLTNKNWIQVAKLPCNFDLDIFGDKIYISGLGYSNWNGKTDKNSIWMMPIDGSSELKKIIEIPGNSCGLAISSNGSIVCGSYDLANNSFGIYMWPCVADNRNKLKGRTLTIEDAVCIATLPCGIYDCVFDKYDNLYWNMNSYSATCSVVKWDGESPAKYIKVAEAPAGTWFTTLLASSGNNDFSLWADSFMNSPVKISHKQKKFASDSEAAFKPNFATKLIEYCPAPGQFVNTSAFGTKEVAEKTLGHNMINPFGRKIVTLGAWGGYIVYGFDRPIVNDKDNPYGVDFTLIGNTFFGSAEPGIVKVMKDVNGNGKADDQWYELRGSDHYLKTTKTNYSITYTNPRGLKDVPYVTSDGESGVIKYMVAFHKQNHYPLPENFPNISQDEYTLEGTRLKSRTSIKNFVINAPFDYGYVDNVMFNAMSNKSYIPDNPYTFEVQENYGGDAFDINWAVDKDGNHVKLDQIDFVAVYNGVLQNGAALGEVSTEVGGVCATKPDPSIKGVTECIVSSQPANVGNYPVQDRGEVYLGSPYKFDAVVLSYGVPADDQKLNWKCSDKSIATISNEGFFNGLKAGEVTVTCTWSKKPDIERSFVVLVSQPKSTPVYEPISSKLYAYPNPTTNEFKIKGTYQAKVSIYNCVGTLVGVIPNYQTSEIISLQNMPSGVYYIEVSANGVLETIKVIKN</sequence>
<evidence type="ECO:0000313" key="2">
    <source>
        <dbReference type="Proteomes" id="UP000826212"/>
    </source>
</evidence>
<organism evidence="1 2">
    <name type="scientific">Halosquirtibacter laminarini</name>
    <dbReference type="NCBI Taxonomy" id="3374600"/>
    <lineage>
        <taxon>Bacteria</taxon>
        <taxon>Pseudomonadati</taxon>
        <taxon>Bacteroidota</taxon>
        <taxon>Bacteroidia</taxon>
        <taxon>Marinilabiliales</taxon>
        <taxon>Prolixibacteraceae</taxon>
        <taxon>Halosquirtibacter</taxon>
    </lineage>
</organism>
<gene>
    <name evidence="1" type="ORF">K4L44_14145</name>
</gene>
<keyword evidence="2" id="KW-1185">Reference proteome</keyword>